<dbReference type="VEuPathDB" id="MicrosporidiaDB:H312_02242"/>
<dbReference type="PANTHER" id="PTHR24333">
    <property type="entry name" value="HOMEO BOX HB9 LIKE A-RELATED"/>
    <property type="match status" value="1"/>
</dbReference>
<dbReference type="AlphaFoldDB" id="A0A059F052"/>
<dbReference type="EMBL" id="KK365185">
    <property type="protein sequence ID" value="KCZ80374.1"/>
    <property type="molecule type" value="Genomic_DNA"/>
</dbReference>
<dbReference type="GO" id="GO:0003677">
    <property type="term" value="F:DNA binding"/>
    <property type="evidence" value="ECO:0007669"/>
    <property type="project" value="UniProtKB-UniRule"/>
</dbReference>
<dbReference type="Gene3D" id="1.10.10.60">
    <property type="entry name" value="Homeodomain-like"/>
    <property type="match status" value="1"/>
</dbReference>
<name>A0A059F052_9MICR</name>
<dbReference type="GO" id="GO:0005634">
    <property type="term" value="C:nucleus"/>
    <property type="evidence" value="ECO:0007669"/>
    <property type="project" value="UniProtKB-SubCell"/>
</dbReference>
<evidence type="ECO:0000256" key="2">
    <source>
        <dbReference type="PROSITE-ProRule" id="PRU00108"/>
    </source>
</evidence>
<feature type="domain" description="Homeobox" evidence="4">
    <location>
        <begin position="18"/>
        <end position="78"/>
    </location>
</feature>
<keyword evidence="2 3" id="KW-0539">Nucleus</keyword>
<dbReference type="OrthoDB" id="6159439at2759"/>
<protein>
    <recommendedName>
        <fullName evidence="4">Homeobox domain-containing protein</fullName>
    </recommendedName>
</protein>
<sequence length="79" mass="9566">MRIIDSTQEIKDSYLKSKGAKRHRIKLTVPQLNALEQAYQSNNYLSNERKDYLINIYNIPERNIIIWFQNRRAKDKRNQ</sequence>
<comment type="subcellular location">
    <subcellularLocation>
        <location evidence="1 2 3">Nucleus</location>
    </subcellularLocation>
</comment>
<evidence type="ECO:0000259" key="4">
    <source>
        <dbReference type="PROSITE" id="PS50071"/>
    </source>
</evidence>
<evidence type="ECO:0000256" key="1">
    <source>
        <dbReference type="ARBA" id="ARBA00004123"/>
    </source>
</evidence>
<evidence type="ECO:0000313" key="5">
    <source>
        <dbReference type="EMBL" id="KCZ80374.1"/>
    </source>
</evidence>
<gene>
    <name evidence="5" type="ORF">H312_02242</name>
</gene>
<dbReference type="HOGENOM" id="CLU_049543_10_3_1"/>
<reference evidence="6" key="1">
    <citation type="submission" date="2013-02" db="EMBL/GenBank/DDBJ databases">
        <authorList>
            <consortium name="The Broad Institute Genome Sequencing Platform"/>
            <person name="Cuomo C."/>
            <person name="Becnel J."/>
            <person name="Sanscrainte N."/>
            <person name="Walker B."/>
            <person name="Young S.K."/>
            <person name="Zeng Q."/>
            <person name="Gargeya S."/>
            <person name="Fitzgerald M."/>
            <person name="Haas B."/>
            <person name="Abouelleil A."/>
            <person name="Alvarado L."/>
            <person name="Arachchi H.M."/>
            <person name="Berlin A.M."/>
            <person name="Chapman S.B."/>
            <person name="Dewar J."/>
            <person name="Goldberg J."/>
            <person name="Griggs A."/>
            <person name="Gujja S."/>
            <person name="Hansen M."/>
            <person name="Howarth C."/>
            <person name="Imamovic A."/>
            <person name="Larimer J."/>
            <person name="McCowan C."/>
            <person name="Murphy C."/>
            <person name="Neiman D."/>
            <person name="Pearson M."/>
            <person name="Priest M."/>
            <person name="Roberts A."/>
            <person name="Saif S."/>
            <person name="Shea T."/>
            <person name="Sisk P."/>
            <person name="Sykes S."/>
            <person name="Wortman J."/>
            <person name="Nusbaum C."/>
            <person name="Birren B."/>
        </authorList>
    </citation>
    <scope>NUCLEOTIDE SEQUENCE [LARGE SCALE GENOMIC DNA]</scope>
    <source>
        <strain evidence="6">PRA339</strain>
    </source>
</reference>
<dbReference type="STRING" id="1288291.A0A059F052"/>
<dbReference type="SUPFAM" id="SSF46689">
    <property type="entry name" value="Homeodomain-like"/>
    <property type="match status" value="1"/>
</dbReference>
<evidence type="ECO:0000313" key="6">
    <source>
        <dbReference type="Proteomes" id="UP000030655"/>
    </source>
</evidence>
<keyword evidence="2 3" id="KW-0238">DNA-binding</keyword>
<dbReference type="Proteomes" id="UP000030655">
    <property type="component" value="Unassembled WGS sequence"/>
</dbReference>
<dbReference type="PANTHER" id="PTHR24333:SF8">
    <property type="entry name" value="HOMEOBOX PROTEIN CEH-62"/>
    <property type="match status" value="1"/>
</dbReference>
<keyword evidence="6" id="KW-1185">Reference proteome</keyword>
<proteinExistence type="predicted"/>
<dbReference type="SMART" id="SM00389">
    <property type="entry name" value="HOX"/>
    <property type="match status" value="1"/>
</dbReference>
<dbReference type="PROSITE" id="PS50071">
    <property type="entry name" value="HOMEOBOX_2"/>
    <property type="match status" value="1"/>
</dbReference>
<dbReference type="InterPro" id="IPR001356">
    <property type="entry name" value="HD"/>
</dbReference>
<reference evidence="5 6" key="2">
    <citation type="submission" date="2014-03" db="EMBL/GenBank/DDBJ databases">
        <title>The Genome Sequence of Anncaliia algerae insect isolate PRA339.</title>
        <authorList>
            <consortium name="The Broad Institute Genome Sequencing Platform"/>
            <consortium name="The Broad Institute Genome Sequencing Center for Infectious Disease"/>
            <person name="Cuomo C."/>
            <person name="Becnel J."/>
            <person name="Sanscrainte N."/>
            <person name="Walker B."/>
            <person name="Young S.K."/>
            <person name="Zeng Q."/>
            <person name="Gargeya S."/>
            <person name="Fitzgerald M."/>
            <person name="Haas B."/>
            <person name="Abouelleil A."/>
            <person name="Alvarado L."/>
            <person name="Arachchi H.M."/>
            <person name="Berlin A.M."/>
            <person name="Chapman S.B."/>
            <person name="Dewar J."/>
            <person name="Goldberg J."/>
            <person name="Griggs A."/>
            <person name="Gujja S."/>
            <person name="Hansen M."/>
            <person name="Howarth C."/>
            <person name="Imamovic A."/>
            <person name="Larimer J."/>
            <person name="McCowan C."/>
            <person name="Murphy C."/>
            <person name="Neiman D."/>
            <person name="Pearson M."/>
            <person name="Priest M."/>
            <person name="Roberts A."/>
            <person name="Saif S."/>
            <person name="Shea T."/>
            <person name="Sisk P."/>
            <person name="Sykes S."/>
            <person name="Wortman J."/>
            <person name="Nusbaum C."/>
            <person name="Birren B."/>
        </authorList>
    </citation>
    <scope>NUCLEOTIDE SEQUENCE [LARGE SCALE GENOMIC DNA]</scope>
    <source>
        <strain evidence="5 6">PRA339</strain>
    </source>
</reference>
<dbReference type="InterPro" id="IPR050848">
    <property type="entry name" value="Homeobox_TF"/>
</dbReference>
<feature type="DNA-binding region" description="Homeobox" evidence="2">
    <location>
        <begin position="20"/>
        <end position="79"/>
    </location>
</feature>
<evidence type="ECO:0000256" key="3">
    <source>
        <dbReference type="RuleBase" id="RU000682"/>
    </source>
</evidence>
<accession>A0A059F052</accession>
<organism evidence="5 6">
    <name type="scientific">Anncaliia algerae PRA339</name>
    <dbReference type="NCBI Taxonomy" id="1288291"/>
    <lineage>
        <taxon>Eukaryota</taxon>
        <taxon>Fungi</taxon>
        <taxon>Fungi incertae sedis</taxon>
        <taxon>Microsporidia</taxon>
        <taxon>Tubulinosematoidea</taxon>
        <taxon>Tubulinosematidae</taxon>
        <taxon>Anncaliia</taxon>
    </lineage>
</organism>
<dbReference type="InterPro" id="IPR009057">
    <property type="entry name" value="Homeodomain-like_sf"/>
</dbReference>
<dbReference type="Pfam" id="PF00046">
    <property type="entry name" value="Homeodomain"/>
    <property type="match status" value="1"/>
</dbReference>
<keyword evidence="2 3" id="KW-0371">Homeobox</keyword>
<dbReference type="CDD" id="cd00086">
    <property type="entry name" value="homeodomain"/>
    <property type="match status" value="1"/>
</dbReference>